<evidence type="ECO:0000259" key="3">
    <source>
        <dbReference type="PROSITE" id="PS51034"/>
    </source>
</evidence>
<organism evidence="4 5">
    <name type="scientific">Conger conger</name>
    <name type="common">Conger eel</name>
    <name type="synonym">Muraena conger</name>
    <dbReference type="NCBI Taxonomy" id="82655"/>
    <lineage>
        <taxon>Eukaryota</taxon>
        <taxon>Metazoa</taxon>
        <taxon>Chordata</taxon>
        <taxon>Craniata</taxon>
        <taxon>Vertebrata</taxon>
        <taxon>Euteleostomi</taxon>
        <taxon>Actinopterygii</taxon>
        <taxon>Neopterygii</taxon>
        <taxon>Teleostei</taxon>
        <taxon>Anguilliformes</taxon>
        <taxon>Congridae</taxon>
        <taxon>Conger</taxon>
    </lineage>
</organism>
<dbReference type="InterPro" id="IPR055355">
    <property type="entry name" value="ZP-C"/>
</dbReference>
<dbReference type="GO" id="GO:0032190">
    <property type="term" value="F:acrosin binding"/>
    <property type="evidence" value="ECO:0007669"/>
    <property type="project" value="TreeGrafter"/>
</dbReference>
<reference evidence="4" key="1">
    <citation type="journal article" date="2023" name="Science">
        <title>Genome structures resolve the early diversification of teleost fishes.</title>
        <authorList>
            <person name="Parey E."/>
            <person name="Louis A."/>
            <person name="Montfort J."/>
            <person name="Bouchez O."/>
            <person name="Roques C."/>
            <person name="Iampietro C."/>
            <person name="Lluch J."/>
            <person name="Castinel A."/>
            <person name="Donnadieu C."/>
            <person name="Desvignes T."/>
            <person name="Floi Bucao C."/>
            <person name="Jouanno E."/>
            <person name="Wen M."/>
            <person name="Mejri S."/>
            <person name="Dirks R."/>
            <person name="Jansen H."/>
            <person name="Henkel C."/>
            <person name="Chen W.J."/>
            <person name="Zahm M."/>
            <person name="Cabau C."/>
            <person name="Klopp C."/>
            <person name="Thompson A.W."/>
            <person name="Robinson-Rechavi M."/>
            <person name="Braasch I."/>
            <person name="Lecointre G."/>
            <person name="Bobe J."/>
            <person name="Postlethwait J.H."/>
            <person name="Berthelot C."/>
            <person name="Roest Crollius H."/>
            <person name="Guiguen Y."/>
        </authorList>
    </citation>
    <scope>NUCLEOTIDE SEQUENCE</scope>
    <source>
        <strain evidence="4">Concon-B</strain>
    </source>
</reference>
<dbReference type="GO" id="GO:0035803">
    <property type="term" value="P:egg coat formation"/>
    <property type="evidence" value="ECO:0007669"/>
    <property type="project" value="TreeGrafter"/>
</dbReference>
<dbReference type="Pfam" id="PF00100">
    <property type="entry name" value="Zona_pellucida"/>
    <property type="match status" value="1"/>
</dbReference>
<comment type="caution">
    <text evidence="4">The sequence shown here is derived from an EMBL/GenBank/DDBJ whole genome shotgun (WGS) entry which is preliminary data.</text>
</comment>
<dbReference type="GO" id="GO:0007339">
    <property type="term" value="P:binding of sperm to zona pellucida"/>
    <property type="evidence" value="ECO:0007669"/>
    <property type="project" value="TreeGrafter"/>
</dbReference>
<dbReference type="InterPro" id="IPR001507">
    <property type="entry name" value="ZP_dom"/>
</dbReference>
<accession>A0A9Q1DFD2</accession>
<sequence length="381" mass="42433">MNHFWLGVLVLNVVVTVVVKADDGDVHIECGNGTIRVTWRTAQDVEFNRVFLGSCFAFPYDVTDLPDGRMEIAFRVHFHQCRIKRQIMGKWVTFSTKLTYRPLPKGQPPVFTYPVECMYRRPKDWFKGFPGAGFGTAIGRGSLLFYMGIANGDFSGPAQSSTFYLGSLIPVWAAVDQQDHLPLLLLMDECVATTTPEPDPSGPVYPIISNGGCLLDSKIGSSRFLPRRQSSELNLLLQAFQFAVGQEVYLHCTVVAWDPLALDKSRKACHYSKELEGWELLDDPSDNSLCSCCDSRCKYRDRRSLDLGVQGVGHTATVGPFTIINGSPSESGKRPVPERVIQSLLFQVTYLLQVSPSWAGWGQVALRLTAVLIQQRALKFS</sequence>
<name>A0A9Q1DFD2_CONCO</name>
<dbReference type="Proteomes" id="UP001152803">
    <property type="component" value="Unassembled WGS sequence"/>
</dbReference>
<dbReference type="OrthoDB" id="9928644at2759"/>
<dbReference type="PANTHER" id="PTHR11576:SF3">
    <property type="entry name" value="SI:CH211-14A17.6-RELATED"/>
    <property type="match status" value="1"/>
</dbReference>
<dbReference type="Gene3D" id="2.60.40.3210">
    <property type="entry name" value="Zona pellucida, ZP-N domain"/>
    <property type="match status" value="1"/>
</dbReference>
<dbReference type="GO" id="GO:0031012">
    <property type="term" value="C:extracellular matrix"/>
    <property type="evidence" value="ECO:0007669"/>
    <property type="project" value="TreeGrafter"/>
</dbReference>
<dbReference type="PANTHER" id="PTHR11576">
    <property type="entry name" value="ZONA PELLUCIDA SPERM-BINDING PROTEIN 3"/>
    <property type="match status" value="1"/>
</dbReference>
<feature type="chain" id="PRO_5040257897" description="ZP domain-containing protein" evidence="2">
    <location>
        <begin position="22"/>
        <end position="381"/>
    </location>
</feature>
<dbReference type="PROSITE" id="PS51034">
    <property type="entry name" value="ZP_2"/>
    <property type="match status" value="1"/>
</dbReference>
<keyword evidence="1" id="KW-1015">Disulfide bond</keyword>
<dbReference type="EMBL" id="JAFJMO010000009">
    <property type="protein sequence ID" value="KAJ8268668.1"/>
    <property type="molecule type" value="Genomic_DNA"/>
</dbReference>
<dbReference type="InterPro" id="IPR042235">
    <property type="entry name" value="ZP-C_dom"/>
</dbReference>
<keyword evidence="2" id="KW-0732">Signal</keyword>
<protein>
    <recommendedName>
        <fullName evidence="3">ZP domain-containing protein</fullName>
    </recommendedName>
</protein>
<gene>
    <name evidence="4" type="ORF">COCON_G00138400</name>
</gene>
<evidence type="ECO:0000313" key="4">
    <source>
        <dbReference type="EMBL" id="KAJ8268668.1"/>
    </source>
</evidence>
<dbReference type="FunFam" id="2.60.40.4100:FF:000002">
    <property type="entry name" value="Zona pellucida sperm-binding protein 3"/>
    <property type="match status" value="1"/>
</dbReference>
<feature type="domain" description="ZP" evidence="3">
    <location>
        <begin position="29"/>
        <end position="276"/>
    </location>
</feature>
<dbReference type="AlphaFoldDB" id="A0A9Q1DFD2"/>
<keyword evidence="5" id="KW-1185">Reference proteome</keyword>
<evidence type="ECO:0000313" key="5">
    <source>
        <dbReference type="Proteomes" id="UP001152803"/>
    </source>
</evidence>
<feature type="signal peptide" evidence="2">
    <location>
        <begin position="1"/>
        <end position="21"/>
    </location>
</feature>
<proteinExistence type="predicted"/>
<evidence type="ECO:0000256" key="1">
    <source>
        <dbReference type="ARBA" id="ARBA00023157"/>
    </source>
</evidence>
<dbReference type="Gene3D" id="2.60.40.4100">
    <property type="entry name" value="Zona pellucida, ZP-C domain"/>
    <property type="match status" value="1"/>
</dbReference>
<evidence type="ECO:0000256" key="2">
    <source>
        <dbReference type="SAM" id="SignalP"/>
    </source>
</evidence>
<dbReference type="GO" id="GO:2000344">
    <property type="term" value="P:positive regulation of acrosome reaction"/>
    <property type="evidence" value="ECO:0007669"/>
    <property type="project" value="TreeGrafter"/>
</dbReference>
<dbReference type="SMART" id="SM00241">
    <property type="entry name" value="ZP"/>
    <property type="match status" value="1"/>
</dbReference>